<name>A0A381QKU0_9ZZZZ</name>
<keyword evidence="6" id="KW-0560">Oxidoreductase</keyword>
<dbReference type="PANTHER" id="PTHR10173">
    <property type="entry name" value="METHIONINE SULFOXIDE REDUCTASE"/>
    <property type="match status" value="1"/>
</dbReference>
<dbReference type="NCBIfam" id="TIGR00357">
    <property type="entry name" value="peptide-methionine (R)-S-oxide reductase MsrB"/>
    <property type="match status" value="1"/>
</dbReference>
<dbReference type="HAMAP" id="MF_01400">
    <property type="entry name" value="MsrB"/>
    <property type="match status" value="1"/>
</dbReference>
<dbReference type="GO" id="GO:0006979">
    <property type="term" value="P:response to oxidative stress"/>
    <property type="evidence" value="ECO:0007669"/>
    <property type="project" value="InterPro"/>
</dbReference>
<evidence type="ECO:0000313" key="9">
    <source>
        <dbReference type="EMBL" id="SUZ79976.1"/>
    </source>
</evidence>
<sequence length="152" mass="17754">MKILFPFLLCLLFINVNCTSQTKNTEEEKWKKKLSNEQYYILREKGTERAFTGKYWNNKKEGEYNCAACGQKLFTSNTKFDSGTGWPCFYDVVDDKYINFMEDNRYGMKRTEIICSNCNSHLGHIFNDGPNPTGLRYCINSASLDFIDNNKR</sequence>
<evidence type="ECO:0000256" key="5">
    <source>
        <dbReference type="ARBA" id="ARBA00022833"/>
    </source>
</evidence>
<dbReference type="EMBL" id="UINC01001408">
    <property type="protein sequence ID" value="SUZ79976.1"/>
    <property type="molecule type" value="Genomic_DNA"/>
</dbReference>
<dbReference type="InterPro" id="IPR028427">
    <property type="entry name" value="Met_Sox_Rdtase_MsrB"/>
</dbReference>
<evidence type="ECO:0000256" key="6">
    <source>
        <dbReference type="ARBA" id="ARBA00023002"/>
    </source>
</evidence>
<dbReference type="GO" id="GO:0033743">
    <property type="term" value="F:peptide-methionine (R)-S-oxide reductase activity"/>
    <property type="evidence" value="ECO:0007669"/>
    <property type="project" value="UniProtKB-EC"/>
</dbReference>
<dbReference type="Pfam" id="PF01641">
    <property type="entry name" value="SelR"/>
    <property type="match status" value="1"/>
</dbReference>
<dbReference type="PANTHER" id="PTHR10173:SF52">
    <property type="entry name" value="METHIONINE-R-SULFOXIDE REDUCTASE B1"/>
    <property type="match status" value="1"/>
</dbReference>
<dbReference type="FunFam" id="2.170.150.20:FF:000001">
    <property type="entry name" value="Peptide methionine sulfoxide reductase MsrB"/>
    <property type="match status" value="1"/>
</dbReference>
<protein>
    <recommendedName>
        <fullName evidence="3">peptide-methionine (R)-S-oxide reductase</fullName>
        <ecNumber evidence="3">1.8.4.12</ecNumber>
    </recommendedName>
</protein>
<dbReference type="GO" id="GO:0046872">
    <property type="term" value="F:metal ion binding"/>
    <property type="evidence" value="ECO:0007669"/>
    <property type="project" value="UniProtKB-KW"/>
</dbReference>
<dbReference type="InterPro" id="IPR011057">
    <property type="entry name" value="Mss4-like_sf"/>
</dbReference>
<evidence type="ECO:0000256" key="3">
    <source>
        <dbReference type="ARBA" id="ARBA00012499"/>
    </source>
</evidence>
<dbReference type="PROSITE" id="PS51790">
    <property type="entry name" value="MSRB"/>
    <property type="match status" value="1"/>
</dbReference>
<evidence type="ECO:0000256" key="2">
    <source>
        <dbReference type="ARBA" id="ARBA00007174"/>
    </source>
</evidence>
<reference evidence="9" key="1">
    <citation type="submission" date="2018-05" db="EMBL/GenBank/DDBJ databases">
        <authorList>
            <person name="Lanie J.A."/>
            <person name="Ng W.-L."/>
            <person name="Kazmierczak K.M."/>
            <person name="Andrzejewski T.M."/>
            <person name="Davidsen T.M."/>
            <person name="Wayne K.J."/>
            <person name="Tettelin H."/>
            <person name="Glass J.I."/>
            <person name="Rusch D."/>
            <person name="Podicherti R."/>
            <person name="Tsui H.-C.T."/>
            <person name="Winkler M.E."/>
        </authorList>
    </citation>
    <scope>NUCLEOTIDE SEQUENCE</scope>
</reference>
<keyword evidence="5" id="KW-0862">Zinc</keyword>
<proteinExistence type="inferred from homology"/>
<comment type="cofactor">
    <cofactor evidence="1">
        <name>Zn(2+)</name>
        <dbReference type="ChEBI" id="CHEBI:29105"/>
    </cofactor>
</comment>
<organism evidence="9">
    <name type="scientific">marine metagenome</name>
    <dbReference type="NCBI Taxonomy" id="408172"/>
    <lineage>
        <taxon>unclassified sequences</taxon>
        <taxon>metagenomes</taxon>
        <taxon>ecological metagenomes</taxon>
    </lineage>
</organism>
<dbReference type="EC" id="1.8.4.12" evidence="3"/>
<gene>
    <name evidence="9" type="ORF">METZ01_LOCUS32830</name>
</gene>
<evidence type="ECO:0000256" key="1">
    <source>
        <dbReference type="ARBA" id="ARBA00001947"/>
    </source>
</evidence>
<dbReference type="GO" id="GO:0005737">
    <property type="term" value="C:cytoplasm"/>
    <property type="evidence" value="ECO:0007669"/>
    <property type="project" value="TreeGrafter"/>
</dbReference>
<dbReference type="SUPFAM" id="SSF51316">
    <property type="entry name" value="Mss4-like"/>
    <property type="match status" value="1"/>
</dbReference>
<evidence type="ECO:0000256" key="7">
    <source>
        <dbReference type="ARBA" id="ARBA00048488"/>
    </source>
</evidence>
<comment type="similarity">
    <text evidence="2">Belongs to the MsrB Met sulfoxide reductase family.</text>
</comment>
<dbReference type="Gene3D" id="2.170.150.20">
    <property type="entry name" value="Peptide methionine sulfoxide reductase"/>
    <property type="match status" value="1"/>
</dbReference>
<feature type="domain" description="MsrB" evidence="8">
    <location>
        <begin position="27"/>
        <end position="149"/>
    </location>
</feature>
<dbReference type="AlphaFoldDB" id="A0A381QKU0"/>
<comment type="catalytic activity">
    <reaction evidence="7">
        <text>L-methionyl-[protein] + [thioredoxin]-disulfide + H2O = L-methionyl-(R)-S-oxide-[protein] + [thioredoxin]-dithiol</text>
        <dbReference type="Rhea" id="RHEA:24164"/>
        <dbReference type="Rhea" id="RHEA-COMP:10698"/>
        <dbReference type="Rhea" id="RHEA-COMP:10700"/>
        <dbReference type="Rhea" id="RHEA-COMP:12313"/>
        <dbReference type="Rhea" id="RHEA-COMP:12314"/>
        <dbReference type="ChEBI" id="CHEBI:15377"/>
        <dbReference type="ChEBI" id="CHEBI:16044"/>
        <dbReference type="ChEBI" id="CHEBI:29950"/>
        <dbReference type="ChEBI" id="CHEBI:45764"/>
        <dbReference type="ChEBI" id="CHEBI:50058"/>
        <dbReference type="EC" id="1.8.4.12"/>
    </reaction>
</comment>
<dbReference type="GO" id="GO:0030091">
    <property type="term" value="P:protein repair"/>
    <property type="evidence" value="ECO:0007669"/>
    <property type="project" value="InterPro"/>
</dbReference>
<keyword evidence="4" id="KW-0479">Metal-binding</keyword>
<evidence type="ECO:0000256" key="4">
    <source>
        <dbReference type="ARBA" id="ARBA00022723"/>
    </source>
</evidence>
<evidence type="ECO:0000259" key="8">
    <source>
        <dbReference type="PROSITE" id="PS51790"/>
    </source>
</evidence>
<accession>A0A381QKU0</accession>
<dbReference type="InterPro" id="IPR002579">
    <property type="entry name" value="Met_Sox_Rdtase_MsrB_dom"/>
</dbReference>